<evidence type="ECO:0000256" key="4">
    <source>
        <dbReference type="SAM" id="MobiDB-lite"/>
    </source>
</evidence>
<dbReference type="OrthoDB" id="1936594at2759"/>
<dbReference type="Gene3D" id="1.25.40.10">
    <property type="entry name" value="Tetratricopeptide repeat domain"/>
    <property type="match status" value="1"/>
</dbReference>
<protein>
    <submittedName>
        <fullName evidence="5">Tetratricopeptide repeat protein 27</fullName>
    </submittedName>
</protein>
<dbReference type="RefSeq" id="XP_013762115.1">
    <property type="nucleotide sequence ID" value="XM_013906661.1"/>
</dbReference>
<dbReference type="OMA" id="NNRYARA"/>
<gene>
    <name evidence="5" type="ORF">AMSG_00938</name>
</gene>
<proteinExistence type="predicted"/>
<dbReference type="eggNOG" id="KOG1128">
    <property type="taxonomic scope" value="Eukaryota"/>
</dbReference>
<feature type="repeat" description="TPR" evidence="3">
    <location>
        <begin position="678"/>
        <end position="711"/>
    </location>
</feature>
<dbReference type="EMBL" id="GL349436">
    <property type="protein sequence ID" value="KNC52111.1"/>
    <property type="molecule type" value="Genomic_DNA"/>
</dbReference>
<reference evidence="5 6" key="1">
    <citation type="submission" date="2010-05" db="EMBL/GenBank/DDBJ databases">
        <title>The Genome Sequence of Thecamonas trahens ATCC 50062.</title>
        <authorList>
            <consortium name="The Broad Institute Genome Sequencing Platform"/>
            <person name="Russ C."/>
            <person name="Cuomo C."/>
            <person name="Shea T."/>
            <person name="Young S.K."/>
            <person name="Zeng Q."/>
            <person name="Koehrsen M."/>
            <person name="Haas B."/>
            <person name="Borodovsky M."/>
            <person name="Guigo R."/>
            <person name="Alvarado L."/>
            <person name="Berlin A."/>
            <person name="Bochicchio J."/>
            <person name="Borenstein D."/>
            <person name="Chapman S."/>
            <person name="Chen Z."/>
            <person name="Freedman E."/>
            <person name="Gellesch M."/>
            <person name="Goldberg J."/>
            <person name="Griggs A."/>
            <person name="Gujja S."/>
            <person name="Heilman E."/>
            <person name="Heiman D."/>
            <person name="Hepburn T."/>
            <person name="Howarth C."/>
            <person name="Jen D."/>
            <person name="Larson L."/>
            <person name="Mehta T."/>
            <person name="Park D."/>
            <person name="Pearson M."/>
            <person name="Roberts A."/>
            <person name="Saif S."/>
            <person name="Shenoy N."/>
            <person name="Sisk P."/>
            <person name="Stolte C."/>
            <person name="Sykes S."/>
            <person name="Thomson T."/>
            <person name="Walk T."/>
            <person name="White J."/>
            <person name="Yandava C."/>
            <person name="Burger G."/>
            <person name="Gray M.W."/>
            <person name="Holland P.W.H."/>
            <person name="King N."/>
            <person name="Lang F.B.F."/>
            <person name="Roger A.J."/>
            <person name="Ruiz-Trillo I."/>
            <person name="Lander E."/>
            <person name="Nusbaum C."/>
        </authorList>
    </citation>
    <scope>NUCLEOTIDE SEQUENCE [LARGE SCALE GENOMIC DNA]</scope>
    <source>
        <strain evidence="5 6">ATCC 50062</strain>
    </source>
</reference>
<sequence>MLGAEPLDVAGKAITSWDVLEPLEQSMLLVDASHALARSLPRDGDLDPLPAADASSAPAPTPAADAPAVDLPVPEPCLAPLDVLSSAFAQDVLTVAPDASPDSADAVVAALADRLVAAAAGSTRGATDVLALGVAALTLFVQANWTGPPPHLDATRRLPLVAPPAAPTVLDPVALPAGVVVSATAAAEEQTAPTEISEAAAGKAEADESDEANEANEADEADGDDAGEAADGESAREDAGAVPFMPTSVKRLNYAYYNDEWHRAAIRLLGLDGEDAFDKCYYPWYLVVASLIFIDAPKVYDALAGAVPSAVVWRARVARARQSTLLARSHTLYSIVVEQGVGVLASFAAVSELGGPDVPVSRIRLGVRLTLEAAYGALDYDRTDLMQAYLLHAQALSGLVIALRGAKGKRTKFQKFTTTHLYVSAQGSLPPIAGADYTELPHELPFIVPNDSPVLLEELTFETPIDEPAVSLDDAAILLALAELIRATHPVSELTDEQVRPFARRALDNGSTQASWAMRAAGLLLKSRVEMRGKRTIERACKQFQRLVELRFADVPSAERPTGVDPAILQVGPAPAERMAYLFALPLPPWWKLLSELGSLYMDHGLPRAALDCYEPMEAWEDIVTCYLSVRATSRAERLVRARLDIDPSPRLWALLGDLMRDPVYYERAWRESGGRFPRAQRAWGKLAFQAKDYAGAIEHFELALAINPIFPEIWFSMGMASMFAQAWEVGSRAFSRVVQLDPTHGEGWANLSGVYQRANEPRKAFHAMEQALKFKREAWRMWENFLYICMQLGELEQAMQALRNKIQYNNAQAQENDADPRVLYALVTHLNNLLKAVRELDPSDTSPDAKALERKAVRFESTLTNLFDFITARITTNPEVWDAHAQLLKIKGAPALSIVESVLKRARAARKPNWEQEASLFEGVADSSLALATELDDIEAVAVGAGDTSVSAAFATLRPSILLLLNSVVARSERFFEDSPKRAELVELVARLEERTASVAAAAASADASDSGASGADAGAGAAESSV</sequence>
<dbReference type="SMART" id="SM00028">
    <property type="entry name" value="TPR"/>
    <property type="match status" value="4"/>
</dbReference>
<dbReference type="PROSITE" id="PS50005">
    <property type="entry name" value="TPR"/>
    <property type="match status" value="2"/>
</dbReference>
<evidence type="ECO:0000313" key="6">
    <source>
        <dbReference type="Proteomes" id="UP000054408"/>
    </source>
</evidence>
<organism evidence="5 6">
    <name type="scientific">Thecamonas trahens ATCC 50062</name>
    <dbReference type="NCBI Taxonomy" id="461836"/>
    <lineage>
        <taxon>Eukaryota</taxon>
        <taxon>Apusozoa</taxon>
        <taxon>Apusomonadida</taxon>
        <taxon>Apusomonadidae</taxon>
        <taxon>Thecamonas</taxon>
    </lineage>
</organism>
<dbReference type="STRING" id="461836.A0A0L0DJ71"/>
<name>A0A0L0DJ71_THETB</name>
<feature type="region of interest" description="Disordered" evidence="4">
    <location>
        <begin position="1004"/>
        <end position="1028"/>
    </location>
</feature>
<evidence type="ECO:0000256" key="3">
    <source>
        <dbReference type="PROSITE-ProRule" id="PRU00339"/>
    </source>
</evidence>
<dbReference type="PANTHER" id="PTHR16193">
    <property type="entry name" value="TETRATRICOPEPTIDE REPEAT PROTEIN 27"/>
    <property type="match status" value="1"/>
</dbReference>
<dbReference type="InterPro" id="IPR019734">
    <property type="entry name" value="TPR_rpt"/>
</dbReference>
<dbReference type="PANTHER" id="PTHR16193:SF0">
    <property type="entry name" value="TETRATRICOPEPTIDE REPEAT PROTEIN 27"/>
    <property type="match status" value="1"/>
</dbReference>
<feature type="region of interest" description="Disordered" evidence="4">
    <location>
        <begin position="186"/>
        <end position="240"/>
    </location>
</feature>
<keyword evidence="2 3" id="KW-0802">TPR repeat</keyword>
<feature type="repeat" description="TPR" evidence="3">
    <location>
        <begin position="712"/>
        <end position="745"/>
    </location>
</feature>
<evidence type="ECO:0000256" key="2">
    <source>
        <dbReference type="ARBA" id="ARBA00022803"/>
    </source>
</evidence>
<keyword evidence="1" id="KW-0677">Repeat</keyword>
<evidence type="ECO:0000256" key="1">
    <source>
        <dbReference type="ARBA" id="ARBA00022737"/>
    </source>
</evidence>
<dbReference type="GeneID" id="25560713"/>
<feature type="compositionally biased region" description="Acidic residues" evidence="4">
    <location>
        <begin position="207"/>
        <end position="231"/>
    </location>
</feature>
<evidence type="ECO:0000313" key="5">
    <source>
        <dbReference type="EMBL" id="KNC52111.1"/>
    </source>
</evidence>
<dbReference type="SUPFAM" id="SSF48452">
    <property type="entry name" value="TPR-like"/>
    <property type="match status" value="1"/>
</dbReference>
<dbReference type="InterPro" id="IPR044244">
    <property type="entry name" value="TTC27/Emw1"/>
</dbReference>
<feature type="compositionally biased region" description="Low complexity" evidence="4">
    <location>
        <begin position="47"/>
        <end position="68"/>
    </location>
</feature>
<accession>A0A0L0DJ71</accession>
<keyword evidence="6" id="KW-1185">Reference proteome</keyword>
<feature type="compositionally biased region" description="Low complexity" evidence="4">
    <location>
        <begin position="186"/>
        <end position="195"/>
    </location>
</feature>
<dbReference type="AlphaFoldDB" id="A0A0L0DJ71"/>
<feature type="region of interest" description="Disordered" evidence="4">
    <location>
        <begin position="44"/>
        <end position="68"/>
    </location>
</feature>
<dbReference type="Proteomes" id="UP000054408">
    <property type="component" value="Unassembled WGS sequence"/>
</dbReference>
<dbReference type="InterPro" id="IPR011990">
    <property type="entry name" value="TPR-like_helical_dom_sf"/>
</dbReference>